<comment type="catalytic activity">
    <reaction evidence="11">
        <text>L-threonyl-[protein] + ATP = O-phospho-L-threonyl-[protein] + ADP + H(+)</text>
        <dbReference type="Rhea" id="RHEA:46608"/>
        <dbReference type="Rhea" id="RHEA-COMP:11060"/>
        <dbReference type="Rhea" id="RHEA-COMP:11605"/>
        <dbReference type="ChEBI" id="CHEBI:15378"/>
        <dbReference type="ChEBI" id="CHEBI:30013"/>
        <dbReference type="ChEBI" id="CHEBI:30616"/>
        <dbReference type="ChEBI" id="CHEBI:61977"/>
        <dbReference type="ChEBI" id="CHEBI:456216"/>
        <dbReference type="EC" id="2.7.11.1"/>
    </reaction>
</comment>
<feature type="domain" description="Protein kinase" evidence="14">
    <location>
        <begin position="244"/>
        <end position="552"/>
    </location>
</feature>
<comment type="subcellular location">
    <subcellularLocation>
        <location evidence="1">Chromosome</location>
    </subcellularLocation>
    <subcellularLocation>
        <location evidence="2">Cytoplasm</location>
    </subcellularLocation>
</comment>
<dbReference type="AlphaFoldDB" id="A0AAD6ER62"/>
<comment type="catalytic activity">
    <reaction evidence="12">
        <text>L-seryl-[protein] + ATP = O-phospho-L-seryl-[protein] + ADP + H(+)</text>
        <dbReference type="Rhea" id="RHEA:17989"/>
        <dbReference type="Rhea" id="RHEA-COMP:9863"/>
        <dbReference type="Rhea" id="RHEA-COMP:11604"/>
        <dbReference type="ChEBI" id="CHEBI:15378"/>
        <dbReference type="ChEBI" id="CHEBI:29999"/>
        <dbReference type="ChEBI" id="CHEBI:30616"/>
        <dbReference type="ChEBI" id="CHEBI:83421"/>
        <dbReference type="ChEBI" id="CHEBI:456216"/>
        <dbReference type="EC" id="2.7.11.1"/>
    </reaction>
</comment>
<keyword evidence="10" id="KW-0067">ATP-binding</keyword>
<sequence length="552" mass="61912">MASRQDLWMDMISEEGDDNAANPQPGAVYGRRRTQAKKQPDPQISLSRRQNSGGFVTSSTSSWSHSLSIRGRESIVIESAVNLQPLRKPKGPSKRPLKPTKKKKQGPSLPDLTKEIEYFKEVDAFELLEETPSPLKCTTWAMGTKQQTSICNLSAILSRWGLPKITETPLDEPAEKFLLPIFDKLAIEEREGEGAGTETEPHVVQQGLLDGEDECASAFTQLLKVCKQTEPVSLREVLSAYCDPCSTKKLGEGTYGEAYRVGSTVCKIVPIDGDILVNNEVQKKSKEVLEEALLTLSLNNLRKEGENSCTGFINTIDFRVCKGAYDAELIRAWEDWDAENGSENDHPKIFLDEQCYIVFVLADGGRDLESFVLLDYKEAQSLLLQVTASLAVAETACEFEHRDLHWGNILLSRDNSEDITFTLGGKRKKATTFGLRVSIIDFTLSRINTGDAILFLDLSADPELFMGEKGVKQFDTYRAMKKVTKDCWGKSFPKTNVLWLIYLVDTLLLEKNFKRTSKDERELRSFKKRMSSYQSARDCLMDSFFTGLLVSA</sequence>
<evidence type="ECO:0000256" key="13">
    <source>
        <dbReference type="SAM" id="MobiDB-lite"/>
    </source>
</evidence>
<dbReference type="Pfam" id="PF12330">
    <property type="entry name" value="Haspin_kinase"/>
    <property type="match status" value="1"/>
</dbReference>
<dbReference type="EC" id="2.7.11.1" evidence="3"/>
<dbReference type="PANTHER" id="PTHR24419:SF18">
    <property type="entry name" value="SERINE_THREONINE-PROTEIN KINASE HASPIN"/>
    <property type="match status" value="1"/>
</dbReference>
<keyword evidence="7" id="KW-0808">Transferase</keyword>
<dbReference type="GO" id="GO:0005737">
    <property type="term" value="C:cytoplasm"/>
    <property type="evidence" value="ECO:0007669"/>
    <property type="project" value="UniProtKB-SubCell"/>
</dbReference>
<keyword evidence="9" id="KW-0418">Kinase</keyword>
<dbReference type="GO" id="GO:0005524">
    <property type="term" value="F:ATP binding"/>
    <property type="evidence" value="ECO:0007669"/>
    <property type="project" value="UniProtKB-KW"/>
</dbReference>
<dbReference type="PANTHER" id="PTHR24419">
    <property type="entry name" value="INTERLEUKIN-1 RECEPTOR-ASSOCIATED KINASE"/>
    <property type="match status" value="1"/>
</dbReference>
<dbReference type="FunFam" id="1.10.510.10:FF:000401">
    <property type="entry name" value="serine/threonine-protein kinase haspin"/>
    <property type="match status" value="1"/>
</dbReference>
<dbReference type="GO" id="GO:0000278">
    <property type="term" value="P:mitotic cell cycle"/>
    <property type="evidence" value="ECO:0007669"/>
    <property type="project" value="TreeGrafter"/>
</dbReference>
<evidence type="ECO:0000256" key="12">
    <source>
        <dbReference type="ARBA" id="ARBA00048679"/>
    </source>
</evidence>
<evidence type="ECO:0000256" key="8">
    <source>
        <dbReference type="ARBA" id="ARBA00022741"/>
    </source>
</evidence>
<dbReference type="FunFam" id="3.30.200.20:FF:000605">
    <property type="entry name" value="Serine/threonine-protein kinase haspin-like protein"/>
    <property type="match status" value="1"/>
</dbReference>
<evidence type="ECO:0000259" key="14">
    <source>
        <dbReference type="PROSITE" id="PS50011"/>
    </source>
</evidence>
<evidence type="ECO:0000256" key="2">
    <source>
        <dbReference type="ARBA" id="ARBA00004496"/>
    </source>
</evidence>
<dbReference type="PROSITE" id="PS50011">
    <property type="entry name" value="PROTEIN_KINASE_DOM"/>
    <property type="match status" value="1"/>
</dbReference>
<evidence type="ECO:0000256" key="11">
    <source>
        <dbReference type="ARBA" id="ARBA00047899"/>
    </source>
</evidence>
<evidence type="ECO:0000313" key="16">
    <source>
        <dbReference type="Proteomes" id="UP001210211"/>
    </source>
</evidence>
<dbReference type="GO" id="GO:0005694">
    <property type="term" value="C:chromosome"/>
    <property type="evidence" value="ECO:0007669"/>
    <property type="project" value="UniProtKB-SubCell"/>
</dbReference>
<feature type="compositionally biased region" description="Polar residues" evidence="13">
    <location>
        <begin position="42"/>
        <end position="57"/>
    </location>
</feature>
<evidence type="ECO:0000256" key="10">
    <source>
        <dbReference type="ARBA" id="ARBA00022840"/>
    </source>
</evidence>
<evidence type="ECO:0000256" key="1">
    <source>
        <dbReference type="ARBA" id="ARBA00004286"/>
    </source>
</evidence>
<keyword evidence="5" id="KW-0963">Cytoplasm</keyword>
<gene>
    <name evidence="15" type="ORF">LUZ61_001847</name>
</gene>
<evidence type="ECO:0000256" key="3">
    <source>
        <dbReference type="ARBA" id="ARBA00012513"/>
    </source>
</evidence>
<evidence type="ECO:0000313" key="15">
    <source>
        <dbReference type="EMBL" id="KAJ3698142.1"/>
    </source>
</evidence>
<feature type="compositionally biased region" description="Low complexity" evidence="13">
    <location>
        <begin position="58"/>
        <end position="67"/>
    </location>
</feature>
<keyword evidence="16" id="KW-1185">Reference proteome</keyword>
<evidence type="ECO:0000256" key="7">
    <source>
        <dbReference type="ARBA" id="ARBA00022679"/>
    </source>
</evidence>
<dbReference type="SUPFAM" id="SSF56112">
    <property type="entry name" value="Protein kinase-like (PK-like)"/>
    <property type="match status" value="1"/>
</dbReference>
<dbReference type="GO" id="GO:0035556">
    <property type="term" value="P:intracellular signal transduction"/>
    <property type="evidence" value="ECO:0007669"/>
    <property type="project" value="TreeGrafter"/>
</dbReference>
<keyword evidence="6" id="KW-0723">Serine/threonine-protein kinase</keyword>
<dbReference type="Gene3D" id="3.30.200.20">
    <property type="entry name" value="Phosphorylase Kinase, domain 1"/>
    <property type="match status" value="1"/>
</dbReference>
<organism evidence="15 16">
    <name type="scientific">Rhynchospora tenuis</name>
    <dbReference type="NCBI Taxonomy" id="198213"/>
    <lineage>
        <taxon>Eukaryota</taxon>
        <taxon>Viridiplantae</taxon>
        <taxon>Streptophyta</taxon>
        <taxon>Embryophyta</taxon>
        <taxon>Tracheophyta</taxon>
        <taxon>Spermatophyta</taxon>
        <taxon>Magnoliopsida</taxon>
        <taxon>Liliopsida</taxon>
        <taxon>Poales</taxon>
        <taxon>Cyperaceae</taxon>
        <taxon>Cyperoideae</taxon>
        <taxon>Rhynchosporeae</taxon>
        <taxon>Rhynchospora</taxon>
    </lineage>
</organism>
<evidence type="ECO:0000256" key="4">
    <source>
        <dbReference type="ARBA" id="ARBA00022454"/>
    </source>
</evidence>
<comment type="caution">
    <text evidence="15">The sequence shown here is derived from an EMBL/GenBank/DDBJ whole genome shotgun (WGS) entry which is preliminary data.</text>
</comment>
<accession>A0AAD6ER62</accession>
<reference evidence="15 16" key="1">
    <citation type="journal article" date="2022" name="Cell">
        <title>Repeat-based holocentromeres influence genome architecture and karyotype evolution.</title>
        <authorList>
            <person name="Hofstatter P.G."/>
            <person name="Thangavel G."/>
            <person name="Lux T."/>
            <person name="Neumann P."/>
            <person name="Vondrak T."/>
            <person name="Novak P."/>
            <person name="Zhang M."/>
            <person name="Costa L."/>
            <person name="Castellani M."/>
            <person name="Scott A."/>
            <person name="Toegelov H."/>
            <person name="Fuchs J."/>
            <person name="Mata-Sucre Y."/>
            <person name="Dias Y."/>
            <person name="Vanzela A.L.L."/>
            <person name="Huettel B."/>
            <person name="Almeida C.C.S."/>
            <person name="Simkova H."/>
            <person name="Souza G."/>
            <person name="Pedrosa-Harand A."/>
            <person name="Macas J."/>
            <person name="Mayer K.F.X."/>
            <person name="Houben A."/>
            <person name="Marques A."/>
        </authorList>
    </citation>
    <scope>NUCLEOTIDE SEQUENCE [LARGE SCALE GENOMIC DNA]</scope>
    <source>
        <strain evidence="15">RhyTen1mFocal</strain>
    </source>
</reference>
<dbReference type="SMART" id="SM01331">
    <property type="entry name" value="DUF3635"/>
    <property type="match status" value="1"/>
</dbReference>
<dbReference type="GO" id="GO:0005634">
    <property type="term" value="C:nucleus"/>
    <property type="evidence" value="ECO:0007669"/>
    <property type="project" value="TreeGrafter"/>
</dbReference>
<feature type="compositionally biased region" description="Basic residues" evidence="13">
    <location>
        <begin position="87"/>
        <end position="105"/>
    </location>
</feature>
<dbReference type="Gene3D" id="1.10.510.10">
    <property type="entry name" value="Transferase(Phosphotransferase) domain 1"/>
    <property type="match status" value="1"/>
</dbReference>
<dbReference type="Proteomes" id="UP001210211">
    <property type="component" value="Unassembled WGS sequence"/>
</dbReference>
<keyword evidence="4" id="KW-0158">Chromosome</keyword>
<keyword evidence="8" id="KW-0547">Nucleotide-binding</keyword>
<dbReference type="EMBL" id="JAMRDG010000001">
    <property type="protein sequence ID" value="KAJ3698142.1"/>
    <property type="molecule type" value="Genomic_DNA"/>
</dbReference>
<dbReference type="InterPro" id="IPR011009">
    <property type="entry name" value="Kinase-like_dom_sf"/>
</dbReference>
<feature type="region of interest" description="Disordered" evidence="13">
    <location>
        <begin position="83"/>
        <end position="110"/>
    </location>
</feature>
<dbReference type="InterPro" id="IPR000719">
    <property type="entry name" value="Prot_kinase_dom"/>
</dbReference>
<feature type="region of interest" description="Disordered" evidence="13">
    <location>
        <begin position="1"/>
        <end position="67"/>
    </location>
</feature>
<dbReference type="GO" id="GO:0072354">
    <property type="term" value="F:histone H3T3 kinase activity"/>
    <property type="evidence" value="ECO:0007669"/>
    <property type="project" value="TreeGrafter"/>
</dbReference>
<evidence type="ECO:0000256" key="5">
    <source>
        <dbReference type="ARBA" id="ARBA00022490"/>
    </source>
</evidence>
<name>A0AAD6ER62_9POAL</name>
<proteinExistence type="predicted"/>
<protein>
    <recommendedName>
        <fullName evidence="3">non-specific serine/threonine protein kinase</fullName>
        <ecNumber evidence="3">2.7.11.1</ecNumber>
    </recommendedName>
</protein>
<evidence type="ECO:0000256" key="6">
    <source>
        <dbReference type="ARBA" id="ARBA00022527"/>
    </source>
</evidence>
<dbReference type="InterPro" id="IPR024604">
    <property type="entry name" value="GSG2_C"/>
</dbReference>
<evidence type="ECO:0000256" key="9">
    <source>
        <dbReference type="ARBA" id="ARBA00022777"/>
    </source>
</evidence>